<organism evidence="2 3">
    <name type="scientific">Colletotrichum lupini</name>
    <dbReference type="NCBI Taxonomy" id="145971"/>
    <lineage>
        <taxon>Eukaryota</taxon>
        <taxon>Fungi</taxon>
        <taxon>Dikarya</taxon>
        <taxon>Ascomycota</taxon>
        <taxon>Pezizomycotina</taxon>
        <taxon>Sordariomycetes</taxon>
        <taxon>Hypocreomycetidae</taxon>
        <taxon>Glomerellales</taxon>
        <taxon>Glomerellaceae</taxon>
        <taxon>Colletotrichum</taxon>
        <taxon>Colletotrichum acutatum species complex</taxon>
    </lineage>
</organism>
<dbReference type="Proteomes" id="UP000830671">
    <property type="component" value="Chromosome 1"/>
</dbReference>
<feature type="region of interest" description="Disordered" evidence="1">
    <location>
        <begin position="71"/>
        <end position="105"/>
    </location>
</feature>
<evidence type="ECO:0000256" key="1">
    <source>
        <dbReference type="SAM" id="MobiDB-lite"/>
    </source>
</evidence>
<dbReference type="GeneID" id="73335447"/>
<feature type="region of interest" description="Disordered" evidence="1">
    <location>
        <begin position="28"/>
        <end position="56"/>
    </location>
</feature>
<evidence type="ECO:0000313" key="2">
    <source>
        <dbReference type="EMBL" id="UQC74744.1"/>
    </source>
</evidence>
<proteinExistence type="predicted"/>
<sequence>MAYLVWYLVFTDRRKERHFTILQQDLARAGHQEKRRGVGGVSSSQPPQRPHGIRGLGTPYLFVGRQVHHTPIRAVEGTAEPRRDDSRHGREVPETPKPPSTTQHQSLLNVTAGTQALRHSKWQWQPSQKTYTLEVWRYPVGEVSHLEAAVDRPWSAAPLAGLSMITPPLMRDEKSCMLTLLAQLIIYTCMPYRPMVVHRNALHRAPRSHLSGLRRVGAASRDTSHLTFEQPSRHAGSDGLSKNSRPPRTLVRSSVLMTFSTPGGLAEGGKDPETDIGICPVKLHVLAAVGRKNDWSKFIAAPGMTYTRPHPDLVPRCMAGDLGIPASNPLFIRTVCKILVDNERNCQKIVNGPHGYNADGTRVTTDQQGPNGDPRGRSYNASLELIRPFAFKFVPLTKPLHLGESVASTNLQMSQIQASLLHVLYPHSSFVLSPASNYITMISLVTTPTKSIPVCQTLGAATLFPRSVKDLRPTWYDLIPWHPSKFPFGGSHGSAVVIGSQLSRHSNGGGRGGDTFAP</sequence>
<protein>
    <submittedName>
        <fullName evidence="2">Uncharacterized protein</fullName>
    </submittedName>
</protein>
<dbReference type="RefSeq" id="XP_049136394.1">
    <property type="nucleotide sequence ID" value="XM_049280437.1"/>
</dbReference>
<dbReference type="KEGG" id="clup:CLUP02_01396"/>
<keyword evidence="3" id="KW-1185">Reference proteome</keyword>
<feature type="compositionally biased region" description="Basic and acidic residues" evidence="1">
    <location>
        <begin position="79"/>
        <end position="94"/>
    </location>
</feature>
<reference evidence="2" key="1">
    <citation type="journal article" date="2021" name="Mol. Plant Microbe Interact.">
        <title>Complete Genome Sequence of the Plant-Pathogenic Fungus Colletotrichum lupini.</title>
        <authorList>
            <person name="Baroncelli R."/>
            <person name="Pensec F."/>
            <person name="Da Lio D."/>
            <person name="Boufleur T."/>
            <person name="Vicente I."/>
            <person name="Sarrocco S."/>
            <person name="Picot A."/>
            <person name="Baraldi E."/>
            <person name="Sukno S."/>
            <person name="Thon M."/>
            <person name="Le Floch G."/>
        </authorList>
    </citation>
    <scope>NUCLEOTIDE SEQUENCE</scope>
    <source>
        <strain evidence="2">IMI 504893</strain>
    </source>
</reference>
<evidence type="ECO:0000313" key="3">
    <source>
        <dbReference type="Proteomes" id="UP000830671"/>
    </source>
</evidence>
<gene>
    <name evidence="2" type="ORF">CLUP02_01396</name>
</gene>
<dbReference type="AlphaFoldDB" id="A0A9Q8SCK8"/>
<accession>A0A9Q8SCK8</accession>
<feature type="region of interest" description="Disordered" evidence="1">
    <location>
        <begin position="357"/>
        <end position="376"/>
    </location>
</feature>
<name>A0A9Q8SCK8_9PEZI</name>
<dbReference type="EMBL" id="CP019471">
    <property type="protein sequence ID" value="UQC74744.1"/>
    <property type="molecule type" value="Genomic_DNA"/>
</dbReference>
<feature type="region of interest" description="Disordered" evidence="1">
    <location>
        <begin position="221"/>
        <end position="248"/>
    </location>
</feature>